<dbReference type="InterPro" id="IPR016195">
    <property type="entry name" value="Pol/histidinol_Pase-like"/>
</dbReference>
<dbReference type="EMBL" id="JAXCGZ010017111">
    <property type="protein sequence ID" value="KAK7068827.1"/>
    <property type="molecule type" value="Genomic_DNA"/>
</dbReference>
<evidence type="ECO:0000256" key="3">
    <source>
        <dbReference type="ARBA" id="ARBA00022694"/>
    </source>
</evidence>
<dbReference type="Gene3D" id="3.20.20.140">
    <property type="entry name" value="Metal-dependent hydrolases"/>
    <property type="match status" value="1"/>
</dbReference>
<keyword evidence="3" id="KW-0819">tRNA processing</keyword>
<comment type="similarity">
    <text evidence="2">Belongs to the eukaryotic/archaeal RNase P protein component 3 family.</text>
</comment>
<organism evidence="4 5">
    <name type="scientific">Halocaridina rubra</name>
    <name type="common">Hawaiian red shrimp</name>
    <dbReference type="NCBI Taxonomy" id="373956"/>
    <lineage>
        <taxon>Eukaryota</taxon>
        <taxon>Metazoa</taxon>
        <taxon>Ecdysozoa</taxon>
        <taxon>Arthropoda</taxon>
        <taxon>Crustacea</taxon>
        <taxon>Multicrustacea</taxon>
        <taxon>Malacostraca</taxon>
        <taxon>Eumalacostraca</taxon>
        <taxon>Eucarida</taxon>
        <taxon>Decapoda</taxon>
        <taxon>Pleocyemata</taxon>
        <taxon>Caridea</taxon>
        <taxon>Atyoidea</taxon>
        <taxon>Atyidae</taxon>
        <taxon>Halocaridina</taxon>
    </lineage>
</organism>
<evidence type="ECO:0000313" key="5">
    <source>
        <dbReference type="Proteomes" id="UP001381693"/>
    </source>
</evidence>
<keyword evidence="5" id="KW-1185">Reference proteome</keyword>
<dbReference type="PANTHER" id="PTHR13031">
    <property type="entry name" value="RIBONUCLEASE P SUBUNIT P30"/>
    <property type="match status" value="1"/>
</dbReference>
<accession>A0AAN9A465</accession>
<comment type="subcellular location">
    <subcellularLocation>
        <location evidence="1">Nucleus</location>
    </subcellularLocation>
</comment>
<gene>
    <name evidence="4" type="ORF">SK128_014908</name>
</gene>
<dbReference type="Pfam" id="PF01876">
    <property type="entry name" value="RNase_P_p30"/>
    <property type="match status" value="1"/>
</dbReference>
<sequence length="319" mass="35432">MFRAKGFCDLNIEAENSNLKESVLKALSLGYQTIAINQNVTLPSLEKSGSKKRKGAEEGNGSIVPVPVTVNLSSADLKRYKITREPVILTRITISYTDPSSPYLLKSADAIRQYDLIAFVPENDATLKQVMTGKIDVDIISLIPNSATYQLSRSLLKSSMERDVYFEIPYSPCITDVHARKQIIMLSHFLHRTCKSSNIIITSKAKCPTHLRYPYDVINICQFLGLSEIASKAAIGTMAHNAVYCASARRRGVSKCAVQITVSPDADECKKFVGIESAEEYMKSYKTGKRKLSEKCKAKKKKIKVDKSNEVDDSGVIKF</sequence>
<name>A0AAN9A465_HALRR</name>
<dbReference type="Proteomes" id="UP001381693">
    <property type="component" value="Unassembled WGS sequence"/>
</dbReference>
<protein>
    <submittedName>
        <fullName evidence="4">Uncharacterized protein</fullName>
    </submittedName>
</protein>
<dbReference type="GO" id="GO:0005655">
    <property type="term" value="C:nucleolar ribonuclease P complex"/>
    <property type="evidence" value="ECO:0007669"/>
    <property type="project" value="TreeGrafter"/>
</dbReference>
<dbReference type="GO" id="GO:0008033">
    <property type="term" value="P:tRNA processing"/>
    <property type="evidence" value="ECO:0007669"/>
    <property type="project" value="UniProtKB-KW"/>
</dbReference>
<dbReference type="SUPFAM" id="SSF89550">
    <property type="entry name" value="PHP domain-like"/>
    <property type="match status" value="1"/>
</dbReference>
<evidence type="ECO:0000256" key="2">
    <source>
        <dbReference type="ARBA" id="ARBA00007331"/>
    </source>
</evidence>
<evidence type="ECO:0000313" key="4">
    <source>
        <dbReference type="EMBL" id="KAK7068827.1"/>
    </source>
</evidence>
<comment type="caution">
    <text evidence="4">The sequence shown here is derived from an EMBL/GenBank/DDBJ whole genome shotgun (WGS) entry which is preliminary data.</text>
</comment>
<dbReference type="AlphaFoldDB" id="A0AAN9A465"/>
<dbReference type="InterPro" id="IPR002738">
    <property type="entry name" value="RNase_P_p30"/>
</dbReference>
<reference evidence="4 5" key="1">
    <citation type="submission" date="2023-11" db="EMBL/GenBank/DDBJ databases">
        <title>Halocaridina rubra genome assembly.</title>
        <authorList>
            <person name="Smith C."/>
        </authorList>
    </citation>
    <scope>NUCLEOTIDE SEQUENCE [LARGE SCALE GENOMIC DNA]</scope>
    <source>
        <strain evidence="4">EP-1</strain>
        <tissue evidence="4">Whole</tissue>
    </source>
</reference>
<dbReference type="PANTHER" id="PTHR13031:SF0">
    <property type="entry name" value="RIBONUCLEASE P PROTEIN SUBUNIT P30"/>
    <property type="match status" value="1"/>
</dbReference>
<proteinExistence type="inferred from homology"/>
<dbReference type="GO" id="GO:0003723">
    <property type="term" value="F:RNA binding"/>
    <property type="evidence" value="ECO:0007669"/>
    <property type="project" value="TreeGrafter"/>
</dbReference>
<evidence type="ECO:0000256" key="1">
    <source>
        <dbReference type="ARBA" id="ARBA00004123"/>
    </source>
</evidence>